<keyword evidence="2" id="KW-1185">Reference proteome</keyword>
<proteinExistence type="predicted"/>
<accession>A0A151MXF4</accession>
<dbReference type="AlphaFoldDB" id="A0A151MXF4"/>
<sequence length="74" mass="8117">MRERLPGRFEAACARKIEKHGRMRMRTSAAYVTLTSKSWIVAILSGSRIGEGGAKCSKSSPRVKAQGLKIPLKT</sequence>
<protein>
    <submittedName>
        <fullName evidence="1">Uncharacterized protein</fullName>
    </submittedName>
</protein>
<dbReference type="EMBL" id="AKHW03004724">
    <property type="protein sequence ID" value="KYO29197.1"/>
    <property type="molecule type" value="Genomic_DNA"/>
</dbReference>
<organism evidence="1 2">
    <name type="scientific">Alligator mississippiensis</name>
    <name type="common">American alligator</name>
    <dbReference type="NCBI Taxonomy" id="8496"/>
    <lineage>
        <taxon>Eukaryota</taxon>
        <taxon>Metazoa</taxon>
        <taxon>Chordata</taxon>
        <taxon>Craniata</taxon>
        <taxon>Vertebrata</taxon>
        <taxon>Euteleostomi</taxon>
        <taxon>Archelosauria</taxon>
        <taxon>Archosauria</taxon>
        <taxon>Crocodylia</taxon>
        <taxon>Alligatoridae</taxon>
        <taxon>Alligatorinae</taxon>
        <taxon>Alligator</taxon>
    </lineage>
</organism>
<evidence type="ECO:0000313" key="2">
    <source>
        <dbReference type="Proteomes" id="UP000050525"/>
    </source>
</evidence>
<gene>
    <name evidence="1" type="ORF">Y1Q_0009968</name>
</gene>
<comment type="caution">
    <text evidence="1">The sequence shown here is derived from an EMBL/GenBank/DDBJ whole genome shotgun (WGS) entry which is preliminary data.</text>
</comment>
<reference evidence="1 2" key="1">
    <citation type="journal article" date="2012" name="Genome Biol.">
        <title>Sequencing three crocodilian genomes to illuminate the evolution of archosaurs and amniotes.</title>
        <authorList>
            <person name="St John J.A."/>
            <person name="Braun E.L."/>
            <person name="Isberg S.R."/>
            <person name="Miles L.G."/>
            <person name="Chong A.Y."/>
            <person name="Gongora J."/>
            <person name="Dalzell P."/>
            <person name="Moran C."/>
            <person name="Bed'hom B."/>
            <person name="Abzhanov A."/>
            <person name="Burgess S.C."/>
            <person name="Cooksey A.M."/>
            <person name="Castoe T.A."/>
            <person name="Crawford N.G."/>
            <person name="Densmore L.D."/>
            <person name="Drew J.C."/>
            <person name="Edwards S.V."/>
            <person name="Faircloth B.C."/>
            <person name="Fujita M.K."/>
            <person name="Greenwold M.J."/>
            <person name="Hoffmann F.G."/>
            <person name="Howard J.M."/>
            <person name="Iguchi T."/>
            <person name="Janes D.E."/>
            <person name="Khan S.Y."/>
            <person name="Kohno S."/>
            <person name="de Koning A.J."/>
            <person name="Lance S.L."/>
            <person name="McCarthy F.M."/>
            <person name="McCormack J.E."/>
            <person name="Merchant M.E."/>
            <person name="Peterson D.G."/>
            <person name="Pollock D.D."/>
            <person name="Pourmand N."/>
            <person name="Raney B.J."/>
            <person name="Roessler K.A."/>
            <person name="Sanford J.R."/>
            <person name="Sawyer R.H."/>
            <person name="Schmidt C.J."/>
            <person name="Triplett E.W."/>
            <person name="Tuberville T.D."/>
            <person name="Venegas-Anaya M."/>
            <person name="Howard J.T."/>
            <person name="Jarvis E.D."/>
            <person name="Guillette L.J.Jr."/>
            <person name="Glenn T.C."/>
            <person name="Green R.E."/>
            <person name="Ray D.A."/>
        </authorList>
    </citation>
    <scope>NUCLEOTIDE SEQUENCE [LARGE SCALE GENOMIC DNA]</scope>
    <source>
        <strain evidence="1">KSC_2009_1</strain>
    </source>
</reference>
<dbReference type="Proteomes" id="UP000050525">
    <property type="component" value="Unassembled WGS sequence"/>
</dbReference>
<evidence type="ECO:0000313" key="1">
    <source>
        <dbReference type="EMBL" id="KYO29197.1"/>
    </source>
</evidence>
<name>A0A151MXF4_ALLMI</name>